<accession>A6IIZ2</accession>
<evidence type="ECO:0000313" key="1">
    <source>
        <dbReference type="EMBL" id="EDL98712.1"/>
    </source>
</evidence>
<organism evidence="1 2">
    <name type="scientific">Rattus norvegicus</name>
    <name type="common">Rat</name>
    <dbReference type="NCBI Taxonomy" id="10116"/>
    <lineage>
        <taxon>Eukaryota</taxon>
        <taxon>Metazoa</taxon>
        <taxon>Chordata</taxon>
        <taxon>Craniata</taxon>
        <taxon>Vertebrata</taxon>
        <taxon>Euteleostomi</taxon>
        <taxon>Mammalia</taxon>
        <taxon>Eutheria</taxon>
        <taxon>Euarchontoglires</taxon>
        <taxon>Glires</taxon>
        <taxon>Rodentia</taxon>
        <taxon>Myomorpha</taxon>
        <taxon>Muroidea</taxon>
        <taxon>Muridae</taxon>
        <taxon>Murinae</taxon>
        <taxon>Rattus</taxon>
    </lineage>
</organism>
<name>A6IIZ2_RAT</name>
<reference evidence="2" key="1">
    <citation type="submission" date="2005-09" db="EMBL/GenBank/DDBJ databases">
        <authorList>
            <person name="Mural R.J."/>
            <person name="Li P.W."/>
            <person name="Adams M.D."/>
            <person name="Amanatides P.G."/>
            <person name="Baden-Tillson H."/>
            <person name="Barnstead M."/>
            <person name="Chin S.H."/>
            <person name="Dew I."/>
            <person name="Evans C.A."/>
            <person name="Ferriera S."/>
            <person name="Flanigan M."/>
            <person name="Fosler C."/>
            <person name="Glodek A."/>
            <person name="Gu Z."/>
            <person name="Holt R.A."/>
            <person name="Jennings D."/>
            <person name="Kraft C.L."/>
            <person name="Lu F."/>
            <person name="Nguyen T."/>
            <person name="Nusskern D.R."/>
            <person name="Pfannkoch C.M."/>
            <person name="Sitter C."/>
            <person name="Sutton G.G."/>
            <person name="Venter J.C."/>
            <person name="Wang Z."/>
            <person name="Woodage T."/>
            <person name="Zheng X.H."/>
            <person name="Zhong F."/>
        </authorList>
    </citation>
    <scope>NUCLEOTIDE SEQUENCE [LARGE SCALE GENOMIC DNA]</scope>
    <source>
        <strain>BN</strain>
        <strain evidence="2">Sprague-Dawley</strain>
    </source>
</reference>
<proteinExistence type="predicted"/>
<protein>
    <submittedName>
        <fullName evidence="1">RCG55094</fullName>
    </submittedName>
</protein>
<dbReference type="EMBL" id="CH473962">
    <property type="protein sequence ID" value="EDL98712.1"/>
    <property type="molecule type" value="Genomic_DNA"/>
</dbReference>
<gene>
    <name evidence="1" type="ORF">rCG_55094</name>
</gene>
<dbReference type="AlphaFoldDB" id="A6IIZ2"/>
<dbReference type="Proteomes" id="UP000234681">
    <property type="component" value="Chromosome 5"/>
</dbReference>
<evidence type="ECO:0000313" key="2">
    <source>
        <dbReference type="Proteomes" id="UP000234681"/>
    </source>
</evidence>
<sequence length="87" mass="10014">MFCISMAPCIYKEFCNHLLMLPLHSLVTQQHDYMLVSVIWKELSCCSVCPDRGIRKLIATSLLTVYFENLNDKNSSVAFRDLEHSNS</sequence>